<evidence type="ECO:0008006" key="4">
    <source>
        <dbReference type="Google" id="ProtNLM"/>
    </source>
</evidence>
<feature type="transmembrane region" description="Helical" evidence="1">
    <location>
        <begin position="99"/>
        <end position="119"/>
    </location>
</feature>
<organism evidence="2 3">
    <name type="scientific">Acanthamoeba castellanii (strain ATCC 30010 / Neff)</name>
    <dbReference type="NCBI Taxonomy" id="1257118"/>
    <lineage>
        <taxon>Eukaryota</taxon>
        <taxon>Amoebozoa</taxon>
        <taxon>Discosea</taxon>
        <taxon>Longamoebia</taxon>
        <taxon>Centramoebida</taxon>
        <taxon>Acanthamoebidae</taxon>
        <taxon>Acanthamoeba</taxon>
    </lineage>
</organism>
<feature type="transmembrane region" description="Helical" evidence="1">
    <location>
        <begin position="162"/>
        <end position="182"/>
    </location>
</feature>
<dbReference type="AlphaFoldDB" id="L8GN49"/>
<keyword evidence="1" id="KW-0472">Membrane</keyword>
<reference evidence="2 3" key="1">
    <citation type="journal article" date="2013" name="Genome Biol.">
        <title>Genome of Acanthamoeba castellanii highlights extensive lateral gene transfer and early evolution of tyrosine kinase signaling.</title>
        <authorList>
            <person name="Clarke M."/>
            <person name="Lohan A.J."/>
            <person name="Liu B."/>
            <person name="Lagkouvardos I."/>
            <person name="Roy S."/>
            <person name="Zafar N."/>
            <person name="Bertelli C."/>
            <person name="Schilde C."/>
            <person name="Kianianmomeni A."/>
            <person name="Burglin T.R."/>
            <person name="Frech C."/>
            <person name="Turcotte B."/>
            <person name="Kopec K.O."/>
            <person name="Synnott J.M."/>
            <person name="Choo C."/>
            <person name="Paponov I."/>
            <person name="Finkler A."/>
            <person name="Soon Heng Tan C."/>
            <person name="Hutchins A.P."/>
            <person name="Weinmeier T."/>
            <person name="Rattei T."/>
            <person name="Chu J.S."/>
            <person name="Gimenez G."/>
            <person name="Irimia M."/>
            <person name="Rigden D.J."/>
            <person name="Fitzpatrick D.A."/>
            <person name="Lorenzo-Morales J."/>
            <person name="Bateman A."/>
            <person name="Chiu C.H."/>
            <person name="Tang P."/>
            <person name="Hegemann P."/>
            <person name="Fromm H."/>
            <person name="Raoult D."/>
            <person name="Greub G."/>
            <person name="Miranda-Saavedra D."/>
            <person name="Chen N."/>
            <person name="Nash P."/>
            <person name="Ginger M.L."/>
            <person name="Horn M."/>
            <person name="Schaap P."/>
            <person name="Caler L."/>
            <person name="Loftus B."/>
        </authorList>
    </citation>
    <scope>NUCLEOTIDE SEQUENCE [LARGE SCALE GENOMIC DNA]</scope>
    <source>
        <strain evidence="2 3">Neff</strain>
    </source>
</reference>
<keyword evidence="1" id="KW-0812">Transmembrane</keyword>
<feature type="transmembrane region" description="Helical" evidence="1">
    <location>
        <begin position="48"/>
        <end position="70"/>
    </location>
</feature>
<feature type="transmembrane region" description="Helical" evidence="1">
    <location>
        <begin position="76"/>
        <end position="92"/>
    </location>
</feature>
<keyword evidence="1" id="KW-1133">Transmembrane helix</keyword>
<dbReference type="EMBL" id="KB008070">
    <property type="protein sequence ID" value="ELR14163.1"/>
    <property type="molecule type" value="Genomic_DNA"/>
</dbReference>
<dbReference type="VEuPathDB" id="AmoebaDB:ACA1_131560"/>
<name>L8GN49_ACACF</name>
<evidence type="ECO:0000313" key="3">
    <source>
        <dbReference type="Proteomes" id="UP000011083"/>
    </source>
</evidence>
<protein>
    <recommendedName>
        <fullName evidence="4">Transmembrane protein</fullName>
    </recommendedName>
</protein>
<dbReference type="RefSeq" id="XP_004336176.1">
    <property type="nucleotide sequence ID" value="XM_004336128.1"/>
</dbReference>
<dbReference type="GeneID" id="14914753"/>
<dbReference type="Proteomes" id="UP000011083">
    <property type="component" value="Unassembled WGS sequence"/>
</dbReference>
<evidence type="ECO:0000313" key="2">
    <source>
        <dbReference type="EMBL" id="ELR14163.1"/>
    </source>
</evidence>
<feature type="transmembrane region" description="Helical" evidence="1">
    <location>
        <begin position="20"/>
        <end position="41"/>
    </location>
</feature>
<dbReference type="KEGG" id="acan:ACA1_131560"/>
<accession>L8GN49</accession>
<gene>
    <name evidence="2" type="ORF">ACA1_131560</name>
</gene>
<keyword evidence="3" id="KW-1185">Reference proteome</keyword>
<evidence type="ECO:0000256" key="1">
    <source>
        <dbReference type="SAM" id="Phobius"/>
    </source>
</evidence>
<proteinExistence type="predicted"/>
<sequence>MSSEAASDFGDMVTNFRRGMIPIVGTACLGILLIVALLLHWKGQRLAFLVRWSLILCAFFQTVTSVAYFITPAWEWGVQLGVTGVFGVYAGLSRHPDFLIANSFVGLFNLLGLLGRLAWFTYTVPLYSIFEDQAYTPCIQWFDLEQWTDSPLCFQYTTAVRFLSYLVLFIAAKQTLVSYFLAKVPPAEETYEHVGVVNDKEPYGRY</sequence>